<feature type="domain" description="25S rRNA (uridine-N(3))-methyltransferase BMT5-like" evidence="2">
    <location>
        <begin position="167"/>
        <end position="232"/>
    </location>
</feature>
<accession>A0ABR0SAP4</accession>
<keyword evidence="4" id="KW-1185">Reference proteome</keyword>
<organism evidence="3 4">
    <name type="scientific">Cladobotryum mycophilum</name>
    <dbReference type="NCBI Taxonomy" id="491253"/>
    <lineage>
        <taxon>Eukaryota</taxon>
        <taxon>Fungi</taxon>
        <taxon>Dikarya</taxon>
        <taxon>Ascomycota</taxon>
        <taxon>Pezizomycotina</taxon>
        <taxon>Sordariomycetes</taxon>
        <taxon>Hypocreomycetidae</taxon>
        <taxon>Hypocreales</taxon>
        <taxon>Hypocreaceae</taxon>
        <taxon>Cladobotryum</taxon>
    </lineage>
</organism>
<dbReference type="PANTHER" id="PTHR11538">
    <property type="entry name" value="PHENYLALANYL-TRNA SYNTHETASE"/>
    <property type="match status" value="1"/>
</dbReference>
<gene>
    <name evidence="3" type="ORF">PT974_10688</name>
</gene>
<dbReference type="Pfam" id="PF10354">
    <property type="entry name" value="BMT5-like"/>
    <property type="match status" value="2"/>
</dbReference>
<feature type="compositionally biased region" description="Gly residues" evidence="1">
    <location>
        <begin position="25"/>
        <end position="37"/>
    </location>
</feature>
<name>A0ABR0SAP4_9HYPO</name>
<feature type="domain" description="25S rRNA (uridine-N(3))-methyltransferase BMT5-like" evidence="2">
    <location>
        <begin position="71"/>
        <end position="121"/>
    </location>
</feature>
<protein>
    <recommendedName>
        <fullName evidence="2">25S rRNA (uridine-N(3))-methyltransferase BMT5-like domain-containing protein</fullName>
    </recommendedName>
</protein>
<comment type="caution">
    <text evidence="3">The sequence shown here is derived from an EMBL/GenBank/DDBJ whole genome shotgun (WGS) entry which is preliminary data.</text>
</comment>
<feature type="compositionally biased region" description="Low complexity" evidence="1">
    <location>
        <begin position="240"/>
        <end position="253"/>
    </location>
</feature>
<dbReference type="EMBL" id="JAVFKD010000015">
    <property type="protein sequence ID" value="KAK5989188.1"/>
    <property type="molecule type" value="Genomic_DNA"/>
</dbReference>
<proteinExistence type="predicted"/>
<dbReference type="PANTHER" id="PTHR11538:SF26">
    <property type="entry name" value="FERREDOXIN-FOLD ANTICODON-BINDING DOMAIN-CONTAINING PROTEIN 1"/>
    <property type="match status" value="1"/>
</dbReference>
<dbReference type="InterPro" id="IPR019446">
    <property type="entry name" value="BMT5-like"/>
</dbReference>
<reference evidence="3 4" key="1">
    <citation type="submission" date="2024-01" db="EMBL/GenBank/DDBJ databases">
        <title>Complete genome of Cladobotryum mycophilum ATHUM6906.</title>
        <authorList>
            <person name="Christinaki A.C."/>
            <person name="Myridakis A.I."/>
            <person name="Kouvelis V.N."/>
        </authorList>
    </citation>
    <scope>NUCLEOTIDE SEQUENCE [LARGE SCALE GENOMIC DNA]</scope>
    <source>
        <strain evidence="3 4">ATHUM6906</strain>
    </source>
</reference>
<feature type="compositionally biased region" description="Acidic residues" evidence="1">
    <location>
        <begin position="140"/>
        <end position="159"/>
    </location>
</feature>
<evidence type="ECO:0000313" key="4">
    <source>
        <dbReference type="Proteomes" id="UP001338125"/>
    </source>
</evidence>
<feature type="region of interest" description="Disordered" evidence="1">
    <location>
        <begin position="237"/>
        <end position="265"/>
    </location>
</feature>
<evidence type="ECO:0000256" key="1">
    <source>
        <dbReference type="SAM" id="MobiDB-lite"/>
    </source>
</evidence>
<evidence type="ECO:0000259" key="2">
    <source>
        <dbReference type="Pfam" id="PF10354"/>
    </source>
</evidence>
<feature type="region of interest" description="Disordered" evidence="1">
    <location>
        <begin position="122"/>
        <end position="172"/>
    </location>
</feature>
<sequence length="294" mass="31417">MAKRRKLQNAQRPGKPQHKPKPQGQTGGGGAGRGGGPKSSTPSQQPKAKQKHKQQQHEQPTIPFHPHDHILLIGEGDLSFAASIIQHHGCTNVTATVLEKDHAELVAKYPAVDANIAVIDRRPDPNNLLTDPNSGPGSESDSDPDGAPDSESDPESESDAPDHKSKKKTKKPAVVNNKLVYGVDATKLPSSITRNPHDHIIFNFPHVGGKSTDVNRQVRYNQELLVSFFQRALTSPFPLSRPAATSSSPSSRPSPTPCGTSATSAATRACRSIAAFAFRRMRTPATSTPGPLAS</sequence>
<dbReference type="Proteomes" id="UP001338125">
    <property type="component" value="Unassembled WGS sequence"/>
</dbReference>
<feature type="region of interest" description="Disordered" evidence="1">
    <location>
        <begin position="1"/>
        <end position="64"/>
    </location>
</feature>
<evidence type="ECO:0000313" key="3">
    <source>
        <dbReference type="EMBL" id="KAK5989188.1"/>
    </source>
</evidence>